<dbReference type="GO" id="GO:0003700">
    <property type="term" value="F:DNA-binding transcription factor activity"/>
    <property type="evidence" value="ECO:0007669"/>
    <property type="project" value="InterPro"/>
</dbReference>
<dbReference type="Gene3D" id="1.10.10.60">
    <property type="entry name" value="Homeodomain-like"/>
    <property type="match status" value="1"/>
</dbReference>
<evidence type="ECO:0000259" key="4">
    <source>
        <dbReference type="PROSITE" id="PS01124"/>
    </source>
</evidence>
<dbReference type="SMART" id="SM00342">
    <property type="entry name" value="HTH_ARAC"/>
    <property type="match status" value="1"/>
</dbReference>
<reference evidence="5 6" key="1">
    <citation type="submission" date="2019-02" db="EMBL/GenBank/DDBJ databases">
        <title>Deep-cultivation of Planctomycetes and their phenomic and genomic characterization uncovers novel biology.</title>
        <authorList>
            <person name="Wiegand S."/>
            <person name="Jogler M."/>
            <person name="Boedeker C."/>
            <person name="Pinto D."/>
            <person name="Vollmers J."/>
            <person name="Rivas-Marin E."/>
            <person name="Kohn T."/>
            <person name="Peeters S.H."/>
            <person name="Heuer A."/>
            <person name="Rast P."/>
            <person name="Oberbeckmann S."/>
            <person name="Bunk B."/>
            <person name="Jeske O."/>
            <person name="Meyerdierks A."/>
            <person name="Storesund J.E."/>
            <person name="Kallscheuer N."/>
            <person name="Luecker S."/>
            <person name="Lage O.M."/>
            <person name="Pohl T."/>
            <person name="Merkel B.J."/>
            <person name="Hornburger P."/>
            <person name="Mueller R.-W."/>
            <person name="Bruemmer F."/>
            <person name="Labrenz M."/>
            <person name="Spormann A.M."/>
            <person name="Op Den Camp H."/>
            <person name="Overmann J."/>
            <person name="Amann R."/>
            <person name="Jetten M.S.M."/>
            <person name="Mascher T."/>
            <person name="Medema M.H."/>
            <person name="Devos D.P."/>
            <person name="Kaster A.-K."/>
            <person name="Ovreas L."/>
            <person name="Rohde M."/>
            <person name="Galperin M.Y."/>
            <person name="Jogler C."/>
        </authorList>
    </citation>
    <scope>NUCLEOTIDE SEQUENCE [LARGE SCALE GENOMIC DNA]</scope>
    <source>
        <strain evidence="5 6">Pan14r</strain>
    </source>
</reference>
<dbReference type="SUPFAM" id="SSF53822">
    <property type="entry name" value="Periplasmic binding protein-like I"/>
    <property type="match status" value="1"/>
</dbReference>
<dbReference type="EMBL" id="SJPL01000001">
    <property type="protein sequence ID" value="TWT67859.1"/>
    <property type="molecule type" value="Genomic_DNA"/>
</dbReference>
<evidence type="ECO:0000256" key="3">
    <source>
        <dbReference type="ARBA" id="ARBA00023163"/>
    </source>
</evidence>
<evidence type="ECO:0000256" key="2">
    <source>
        <dbReference type="ARBA" id="ARBA00023125"/>
    </source>
</evidence>
<dbReference type="Gene3D" id="3.40.50.2300">
    <property type="match status" value="2"/>
</dbReference>
<dbReference type="OrthoDB" id="9795616at2"/>
<proteinExistence type="predicted"/>
<dbReference type="Pfam" id="PF13377">
    <property type="entry name" value="Peripla_BP_3"/>
    <property type="match status" value="1"/>
</dbReference>
<evidence type="ECO:0000313" key="6">
    <source>
        <dbReference type="Proteomes" id="UP000317238"/>
    </source>
</evidence>
<dbReference type="InterPro" id="IPR054031">
    <property type="entry name" value="XylR_PBP1"/>
</dbReference>
<dbReference type="InterPro" id="IPR009057">
    <property type="entry name" value="Homeodomain-like_sf"/>
</dbReference>
<dbReference type="InterPro" id="IPR028082">
    <property type="entry name" value="Peripla_BP_I"/>
</dbReference>
<accession>A0A5C5XZ81</accession>
<dbReference type="InterPro" id="IPR018060">
    <property type="entry name" value="HTH_AraC"/>
</dbReference>
<comment type="caution">
    <text evidence="5">The sequence shown here is derived from an EMBL/GenBank/DDBJ whole genome shotgun (WGS) entry which is preliminary data.</text>
</comment>
<feature type="domain" description="HTH araC/xylS-type" evidence="4">
    <location>
        <begin position="294"/>
        <end position="392"/>
    </location>
</feature>
<keyword evidence="3" id="KW-0804">Transcription</keyword>
<organism evidence="5 6">
    <name type="scientific">Crateriforma conspicua</name>
    <dbReference type="NCBI Taxonomy" id="2527996"/>
    <lineage>
        <taxon>Bacteria</taxon>
        <taxon>Pseudomonadati</taxon>
        <taxon>Planctomycetota</taxon>
        <taxon>Planctomycetia</taxon>
        <taxon>Planctomycetales</taxon>
        <taxon>Planctomycetaceae</taxon>
        <taxon>Crateriforma</taxon>
    </lineage>
</organism>
<dbReference type="Pfam" id="PF22177">
    <property type="entry name" value="PBP1_XylR"/>
    <property type="match status" value="1"/>
</dbReference>
<dbReference type="PANTHER" id="PTHR30146">
    <property type="entry name" value="LACI-RELATED TRANSCRIPTIONAL REPRESSOR"/>
    <property type="match status" value="1"/>
</dbReference>
<dbReference type="SUPFAM" id="SSF46689">
    <property type="entry name" value="Homeodomain-like"/>
    <property type="match status" value="1"/>
</dbReference>
<evidence type="ECO:0000313" key="5">
    <source>
        <dbReference type="EMBL" id="TWT67859.1"/>
    </source>
</evidence>
<dbReference type="Proteomes" id="UP000317238">
    <property type="component" value="Unassembled WGS sequence"/>
</dbReference>
<dbReference type="Pfam" id="PF12833">
    <property type="entry name" value="HTH_18"/>
    <property type="match status" value="1"/>
</dbReference>
<keyword evidence="2" id="KW-0238">DNA-binding</keyword>
<dbReference type="GO" id="GO:0000976">
    <property type="term" value="F:transcription cis-regulatory region binding"/>
    <property type="evidence" value="ECO:0007669"/>
    <property type="project" value="TreeGrafter"/>
</dbReference>
<name>A0A5C5XZ81_9PLAN</name>
<protein>
    <submittedName>
        <fullName evidence="5">Xylose operon regulatory protein</fullName>
    </submittedName>
</protein>
<dbReference type="InterPro" id="IPR046335">
    <property type="entry name" value="LacI/GalR-like_sensor"/>
</dbReference>
<dbReference type="CDD" id="cd01543">
    <property type="entry name" value="PBP1_XylR"/>
    <property type="match status" value="1"/>
</dbReference>
<sequence length="396" mass="44129">MFRVASPADTMPKTKQEKQIAVLVDTATGWGRRMVRGIIRYAHQRSHWHLWIEARGQDETLHLPPGWSGDGILARVATTKLARELQSARVPIVNVSSIQLGSVDLPRVTNDVVGSAELAVTHFVDRGLKHFGYCGPHRIAWVGLHCDTFVDSVQRSGSDCLVYRPKRGTGTGWEARRADMARWVQALPKPIGILTWANRIGRELIEVCRESGILVPEQVAVLAGDDDDLLCETCSPPLSGIQVDSEQIGYRAAEVLDRMIDGRKPPKGALRIPPLGIHARRSTEVLAIDQPDLALAVRFIRDHASEPITVADILQAVPMSRRELEREFQRVLSRSPAAEIRRVHLERAKALLVDTDRTIPEVADRAGFGSPEYLSQVFRREFGITPLKYRIQIRGG</sequence>
<keyword evidence="1" id="KW-0805">Transcription regulation</keyword>
<keyword evidence="6" id="KW-1185">Reference proteome</keyword>
<dbReference type="AlphaFoldDB" id="A0A5C5XZ81"/>
<dbReference type="PANTHER" id="PTHR30146:SF24">
    <property type="entry name" value="XYLOSE OPERON REGULATORY PROTEIN"/>
    <property type="match status" value="1"/>
</dbReference>
<evidence type="ECO:0000256" key="1">
    <source>
        <dbReference type="ARBA" id="ARBA00023015"/>
    </source>
</evidence>
<gene>
    <name evidence="5" type="primary">xylR_1</name>
    <name evidence="5" type="ORF">Pan14r_00970</name>
</gene>
<dbReference type="PROSITE" id="PS01124">
    <property type="entry name" value="HTH_ARAC_FAMILY_2"/>
    <property type="match status" value="1"/>
</dbReference>